<accession>A0A1L7XJI7</accession>
<feature type="domain" description="Tautomerase cis-CaaD-like" evidence="1">
    <location>
        <begin position="1"/>
        <end position="136"/>
    </location>
</feature>
<gene>
    <name evidence="2" type="ORF">PAC_15083</name>
</gene>
<protein>
    <recommendedName>
        <fullName evidence="1">Tautomerase cis-CaaD-like domain-containing protein</fullName>
    </recommendedName>
</protein>
<evidence type="ECO:0000313" key="3">
    <source>
        <dbReference type="Proteomes" id="UP000184330"/>
    </source>
</evidence>
<dbReference type="Proteomes" id="UP000184330">
    <property type="component" value="Unassembled WGS sequence"/>
</dbReference>
<name>A0A1L7XJI7_9HELO</name>
<dbReference type="OrthoDB" id="2129288at2759"/>
<dbReference type="InterPro" id="IPR014347">
    <property type="entry name" value="Tautomerase/MIF_sf"/>
</dbReference>
<dbReference type="AlphaFoldDB" id="A0A1L7XJI7"/>
<dbReference type="EMBL" id="FJOG01000029">
    <property type="protein sequence ID" value="CZR65183.1"/>
    <property type="molecule type" value="Genomic_DNA"/>
</dbReference>
<organism evidence="2 3">
    <name type="scientific">Phialocephala subalpina</name>
    <dbReference type="NCBI Taxonomy" id="576137"/>
    <lineage>
        <taxon>Eukaryota</taxon>
        <taxon>Fungi</taxon>
        <taxon>Dikarya</taxon>
        <taxon>Ascomycota</taxon>
        <taxon>Pezizomycotina</taxon>
        <taxon>Leotiomycetes</taxon>
        <taxon>Helotiales</taxon>
        <taxon>Mollisiaceae</taxon>
        <taxon>Phialocephala</taxon>
        <taxon>Phialocephala fortinii species complex</taxon>
    </lineage>
</organism>
<sequence>MPLWSINHSPECFSQEEKTAMAKAITKLYQAYGLPAFYVQVIFNEIPPTSLFIGGEGHSKFAGVSIYHVARAFQSDGQKKRFLDDADSVLNPVLGPKGMDWEYFVTESPRDLWKTNGIVPPETGSDLEKKWIEENRPVSKI</sequence>
<dbReference type="Pfam" id="PF14832">
    <property type="entry name" value="Tautomerase_3"/>
    <property type="match status" value="1"/>
</dbReference>
<evidence type="ECO:0000313" key="2">
    <source>
        <dbReference type="EMBL" id="CZR65183.1"/>
    </source>
</evidence>
<dbReference type="InterPro" id="IPR028116">
    <property type="entry name" value="Cis-CaaD-like"/>
</dbReference>
<reference evidence="2 3" key="1">
    <citation type="submission" date="2016-03" db="EMBL/GenBank/DDBJ databases">
        <authorList>
            <person name="Ploux O."/>
        </authorList>
    </citation>
    <scope>NUCLEOTIDE SEQUENCE [LARGE SCALE GENOMIC DNA]</scope>
    <source>
        <strain evidence="2 3">UAMH 11012</strain>
    </source>
</reference>
<keyword evidence="3" id="KW-1185">Reference proteome</keyword>
<proteinExistence type="predicted"/>
<dbReference type="SUPFAM" id="SSF55331">
    <property type="entry name" value="Tautomerase/MIF"/>
    <property type="match status" value="1"/>
</dbReference>
<evidence type="ECO:0000259" key="1">
    <source>
        <dbReference type="Pfam" id="PF14832"/>
    </source>
</evidence>
<dbReference type="Gene3D" id="3.30.429.10">
    <property type="entry name" value="Macrophage Migration Inhibitory Factor"/>
    <property type="match status" value="1"/>
</dbReference>